<feature type="domain" description="SANT" evidence="3">
    <location>
        <begin position="805"/>
        <end position="856"/>
    </location>
</feature>
<dbReference type="SMART" id="SM00717">
    <property type="entry name" value="SANT"/>
    <property type="match status" value="3"/>
</dbReference>
<proteinExistence type="predicted"/>
<feature type="region of interest" description="Disordered" evidence="1">
    <location>
        <begin position="1430"/>
        <end position="1449"/>
    </location>
</feature>
<name>A0A8T2T489_CERRI</name>
<feature type="domain" description="HTH myb-type" evidence="4">
    <location>
        <begin position="1255"/>
        <end position="1302"/>
    </location>
</feature>
<feature type="domain" description="SANT" evidence="3">
    <location>
        <begin position="984"/>
        <end position="1032"/>
    </location>
</feature>
<comment type="caution">
    <text evidence="5">The sequence shown here is derived from an EMBL/GenBank/DDBJ whole genome shotgun (WGS) entry which is preliminary data.</text>
</comment>
<feature type="region of interest" description="Disordered" evidence="1">
    <location>
        <begin position="1102"/>
        <end position="1151"/>
    </location>
</feature>
<feature type="compositionally biased region" description="Polar residues" evidence="1">
    <location>
        <begin position="1112"/>
        <end position="1125"/>
    </location>
</feature>
<keyword evidence="6" id="KW-1185">Reference proteome</keyword>
<protein>
    <recommendedName>
        <fullName evidence="7">Nuclear receptor corepressor 1</fullName>
    </recommendedName>
</protein>
<feature type="region of interest" description="Disordered" evidence="1">
    <location>
        <begin position="126"/>
        <end position="169"/>
    </location>
</feature>
<evidence type="ECO:0000313" key="5">
    <source>
        <dbReference type="EMBL" id="KAH7405305.1"/>
    </source>
</evidence>
<feature type="domain" description="SANT" evidence="3">
    <location>
        <begin position="1251"/>
        <end position="1302"/>
    </location>
</feature>
<feature type="compositionally biased region" description="Basic and acidic residues" evidence="1">
    <location>
        <begin position="135"/>
        <end position="148"/>
    </location>
</feature>
<gene>
    <name evidence="5" type="ORF">KP509_15G065000</name>
</gene>
<feature type="region of interest" description="Disordered" evidence="1">
    <location>
        <begin position="307"/>
        <end position="338"/>
    </location>
</feature>
<feature type="region of interest" description="Disordered" evidence="1">
    <location>
        <begin position="435"/>
        <end position="458"/>
    </location>
</feature>
<feature type="compositionally biased region" description="Basic and acidic residues" evidence="1">
    <location>
        <begin position="85"/>
        <end position="95"/>
    </location>
</feature>
<dbReference type="PANTHER" id="PTHR47340:SF1">
    <property type="entry name" value="DUPLICATED HOMEODOMAIN-LIKE SUPERFAMILY PROTEIN"/>
    <property type="match status" value="1"/>
</dbReference>
<dbReference type="SUPFAM" id="SSF46689">
    <property type="entry name" value="Homeodomain-like"/>
    <property type="match status" value="3"/>
</dbReference>
<feature type="compositionally biased region" description="Basic and acidic residues" evidence="1">
    <location>
        <begin position="265"/>
        <end position="275"/>
    </location>
</feature>
<evidence type="ECO:0000259" key="4">
    <source>
        <dbReference type="PROSITE" id="PS51294"/>
    </source>
</evidence>
<dbReference type="PROSITE" id="PS51293">
    <property type="entry name" value="SANT"/>
    <property type="match status" value="3"/>
</dbReference>
<feature type="domain" description="Myb-like" evidence="2">
    <location>
        <begin position="1248"/>
        <end position="1298"/>
    </location>
</feature>
<dbReference type="OrthoDB" id="10258692at2759"/>
<reference evidence="5" key="1">
    <citation type="submission" date="2021-08" db="EMBL/GenBank/DDBJ databases">
        <title>WGS assembly of Ceratopteris richardii.</title>
        <authorList>
            <person name="Marchant D.B."/>
            <person name="Chen G."/>
            <person name="Jenkins J."/>
            <person name="Shu S."/>
            <person name="Leebens-Mack J."/>
            <person name="Grimwood J."/>
            <person name="Schmutz J."/>
            <person name="Soltis P."/>
            <person name="Soltis D."/>
            <person name="Chen Z.-H."/>
        </authorList>
    </citation>
    <scope>NUCLEOTIDE SEQUENCE</scope>
    <source>
        <strain evidence="5">Whitten #5841</strain>
        <tissue evidence="5">Leaf</tissue>
    </source>
</reference>
<evidence type="ECO:0008006" key="7">
    <source>
        <dbReference type="Google" id="ProtNLM"/>
    </source>
</evidence>
<feature type="compositionally biased region" description="Polar residues" evidence="1">
    <location>
        <begin position="1347"/>
        <end position="1357"/>
    </location>
</feature>
<dbReference type="Gene3D" id="1.10.10.60">
    <property type="entry name" value="Homeodomain-like"/>
    <property type="match status" value="2"/>
</dbReference>
<dbReference type="InterPro" id="IPR001005">
    <property type="entry name" value="SANT/Myb"/>
</dbReference>
<dbReference type="EMBL" id="CM035420">
    <property type="protein sequence ID" value="KAH7405305.1"/>
    <property type="molecule type" value="Genomic_DNA"/>
</dbReference>
<dbReference type="Proteomes" id="UP000825935">
    <property type="component" value="Chromosome 15"/>
</dbReference>
<accession>A0A8T2T489</accession>
<dbReference type="PROSITE" id="PS51294">
    <property type="entry name" value="HTH_MYB"/>
    <property type="match status" value="1"/>
</dbReference>
<feature type="region of interest" description="Disordered" evidence="1">
    <location>
        <begin position="1322"/>
        <end position="1357"/>
    </location>
</feature>
<evidence type="ECO:0000313" key="6">
    <source>
        <dbReference type="Proteomes" id="UP000825935"/>
    </source>
</evidence>
<dbReference type="InterPro" id="IPR009057">
    <property type="entry name" value="Homeodomain-like_sf"/>
</dbReference>
<dbReference type="PROSITE" id="PS50090">
    <property type="entry name" value="MYB_LIKE"/>
    <property type="match status" value="1"/>
</dbReference>
<feature type="region of interest" description="Disordered" evidence="1">
    <location>
        <begin position="181"/>
        <end position="207"/>
    </location>
</feature>
<sequence>MYSSTGGEALAAAAAATAALESNQESAISTTHEHSVIAWDRQASGRDRYSAAKDWSSESRSYYRSSVALAGGISIAAPVSKRKPIGRDEQVENGRYRNGVGRSESSSSLLSPPQIHAAERDVCSPSYFSSPGMERTPKSLDGHHHREALSSPSNARHLPSPRVDSRVYNFQNGSEALGTWDRERSRFTSPPYANGLSSRGWDHRERNWSRPDCRRPCPLPKLDVSKEWSQSDRELLEGRIDRYSSLSSREMGFSDVVCTSSRDCLKNERKGRERSSQMGGMALSPSDPTYSRDTKYSSHVVDTLGAISPQQHSPFGNPLAHDSDLDSSGLPSSKKRPRLTWGQGLAKYEKEKTAEEFVGVKKSDGGTFCGTQSETLPVSDFVGGNSSNICRANDVPTQTRCSDSVMDENIQTQQIQIDISQPIPAITQASKNNSPEVHFTEFPTDRPSSSSSPVATSDMRHSGRSLLQCMHAFIGCCLNQEPSNLSKDELTQQVEKVEIEICRLEKELAMMLNADGVHDVLPEKASIGDVQMSPDFAEDSNPADFCSEDSDLCVQPDCEANDPSADANQTAAVTIDPVSCAEGSMHEVCTKDECHHQVVEPYSNDNDITAMDIGHSATAESALIPPEESNCTMHFKDLSISLLAQNQEIAKMSSSALDHLCNHALANSVLSSYNVQDTARWKLNIVSHEKNRMLLKSKIAENQRYTMGIQKVLAVRYRAKREAWKQDQVKLGSCNDNKTNSSLLDDARGKEFLMVQRLLNCGVDMVREYLKMPSMIIGEAERELQRFESKNSMVEDPVAAEQERGLVNPWSAEERRTFLDKYSMFGKNLRKIASYLEHKTVADCVQFFYRNQKSEEFEKIHRRHQLKKRREARSSALYLTSAMTVNNNRQEVNTSYVEGLSLVAAAAAAVSVPRSVKNTALHSNSAVGASYKTYRDWNLAKQVSSASSLTTKGSEFEQSGIKVDQGAHQRPLKKVPDEVLHWRSQWSDNEKKLFINGVAMYGKNFDSISAYIGTKSVGQCKTYFSKTRRRLGLDKLIERQKEFSQGTGHKVTPMTIDTNMESHSEAVSDGQIIEAVEHNNLEKSPLHADSFPVSRGCFDHFHKDPELKPSHKSSPQLMSSASDQPATEPPAHDTQFDTPIDEGVHSTLSDTNGNTVVSCKMPNLPITFAEVPSQGLAGDNLVPVMLSHNMVEPRNTRTESMATANSSTVVSSSMPQIISMSNPVSLVVPPTVHATQIKDKPMKSSECRTRREPTSWTQEEKEKFVEILKVHGKNWDLLCKNLPAKSLVQIKTYFQNSKAKLGLGSEPAVVNSGRVSIASKRKLEDLDSHSNAGSGQQDVPHKESNSKHNPSVVTCSVVSGSNTHPAELVAYANNPNRKWLEENLNAQKILHAMGLSQNNASATLLPIISSSVFPSQNFVSAQQSYAQTVPPHMKMPDAPSPEQPEQSHSSLYVRETKVVQPSPLQQSVVMTCQDSSLPAGQSGCNKQAEQVNLLRQASIPTQQFQQMAEAVLQQFLPQAQRHHKQLQLSGHHFPHPFQHLLNHHQMQSTWSAQAQVPSGTAPPSIATSDLIQHQIGAMQPSHHHAHVKVNTLLQQHQQSTQFNQLQVLQFQRQQQQQQHTKLMQLSKFVSGFWDFPCAFLSDKARIADEALMIICKEGFRFVDCRMK</sequence>
<evidence type="ECO:0000259" key="3">
    <source>
        <dbReference type="PROSITE" id="PS51293"/>
    </source>
</evidence>
<dbReference type="Pfam" id="PF00249">
    <property type="entry name" value="Myb_DNA-binding"/>
    <property type="match status" value="3"/>
</dbReference>
<dbReference type="InterPro" id="IPR017884">
    <property type="entry name" value="SANT_dom"/>
</dbReference>
<dbReference type="InterPro" id="IPR017930">
    <property type="entry name" value="Myb_dom"/>
</dbReference>
<dbReference type="Gene3D" id="1.20.58.1880">
    <property type="match status" value="1"/>
</dbReference>
<evidence type="ECO:0000256" key="1">
    <source>
        <dbReference type="SAM" id="MobiDB-lite"/>
    </source>
</evidence>
<dbReference type="PANTHER" id="PTHR47340">
    <property type="entry name" value="DUPLICATED HOMEODOMAIN-LIKE SUPERFAMILY PROTEIN"/>
    <property type="match status" value="1"/>
</dbReference>
<feature type="region of interest" description="Disordered" evidence="1">
    <location>
        <begin position="84"/>
        <end position="114"/>
    </location>
</feature>
<dbReference type="CDD" id="cd00167">
    <property type="entry name" value="SANT"/>
    <property type="match status" value="3"/>
</dbReference>
<organism evidence="5 6">
    <name type="scientific">Ceratopteris richardii</name>
    <name type="common">Triangle waterfern</name>
    <dbReference type="NCBI Taxonomy" id="49495"/>
    <lineage>
        <taxon>Eukaryota</taxon>
        <taxon>Viridiplantae</taxon>
        <taxon>Streptophyta</taxon>
        <taxon>Embryophyta</taxon>
        <taxon>Tracheophyta</taxon>
        <taxon>Polypodiopsida</taxon>
        <taxon>Polypodiidae</taxon>
        <taxon>Polypodiales</taxon>
        <taxon>Pteridineae</taxon>
        <taxon>Pteridaceae</taxon>
        <taxon>Parkerioideae</taxon>
        <taxon>Ceratopteris</taxon>
    </lineage>
</organism>
<feature type="region of interest" description="Disordered" evidence="1">
    <location>
        <begin position="265"/>
        <end position="294"/>
    </location>
</feature>
<evidence type="ECO:0000259" key="2">
    <source>
        <dbReference type="PROSITE" id="PS50090"/>
    </source>
</evidence>